<evidence type="ECO:0000313" key="2">
    <source>
        <dbReference type="EMBL" id="SEB74503.1"/>
    </source>
</evidence>
<gene>
    <name evidence="2" type="ORF">SAMN05444164_0117</name>
</gene>
<feature type="domain" description="SnoaL-like" evidence="1">
    <location>
        <begin position="16"/>
        <end position="96"/>
    </location>
</feature>
<sequence>MPDFHEPSRLAALGHDWIAAWNARDLERVLAMYSEDTEMTSDRIPAFGFGPSGSVRGKAQLRAYWSAALAKLPELHFELIDLYVSPDSVVVFYQNERGKKICEYLRLDVEGKIRQGSANHLVG</sequence>
<reference evidence="2 3" key="1">
    <citation type="submission" date="2016-10" db="EMBL/GenBank/DDBJ databases">
        <authorList>
            <person name="de Groot N.N."/>
        </authorList>
    </citation>
    <scope>NUCLEOTIDE SEQUENCE [LARGE SCALE GENOMIC DNA]</scope>
    <source>
        <strain evidence="2 3">MT12</strain>
    </source>
</reference>
<proteinExistence type="predicted"/>
<dbReference type="AlphaFoldDB" id="A0A1H4LUX8"/>
<dbReference type="OrthoDB" id="333383at2"/>
<organism evidence="2 3">
    <name type="scientific">Bradyrhizobium erythrophlei</name>
    <dbReference type="NCBI Taxonomy" id="1437360"/>
    <lineage>
        <taxon>Bacteria</taxon>
        <taxon>Pseudomonadati</taxon>
        <taxon>Pseudomonadota</taxon>
        <taxon>Alphaproteobacteria</taxon>
        <taxon>Hyphomicrobiales</taxon>
        <taxon>Nitrobacteraceae</taxon>
        <taxon>Bradyrhizobium</taxon>
    </lineage>
</organism>
<accession>A0A1H4LUX8</accession>
<dbReference type="SUPFAM" id="SSF54427">
    <property type="entry name" value="NTF2-like"/>
    <property type="match status" value="1"/>
</dbReference>
<protein>
    <submittedName>
        <fullName evidence="2">SnoaL-like domain-containing protein</fullName>
    </submittedName>
</protein>
<evidence type="ECO:0000259" key="1">
    <source>
        <dbReference type="Pfam" id="PF12680"/>
    </source>
</evidence>
<name>A0A1H4LUX8_9BRAD</name>
<dbReference type="Pfam" id="PF12680">
    <property type="entry name" value="SnoaL_2"/>
    <property type="match status" value="1"/>
</dbReference>
<dbReference type="RefSeq" id="WP_092113218.1">
    <property type="nucleotide sequence ID" value="NZ_FNTH01000001.1"/>
</dbReference>
<dbReference type="InterPro" id="IPR032710">
    <property type="entry name" value="NTF2-like_dom_sf"/>
</dbReference>
<dbReference type="Proteomes" id="UP000198992">
    <property type="component" value="Unassembled WGS sequence"/>
</dbReference>
<dbReference type="InterPro" id="IPR037401">
    <property type="entry name" value="SnoaL-like"/>
</dbReference>
<dbReference type="EMBL" id="FNTH01000001">
    <property type="protein sequence ID" value="SEB74503.1"/>
    <property type="molecule type" value="Genomic_DNA"/>
</dbReference>
<evidence type="ECO:0000313" key="3">
    <source>
        <dbReference type="Proteomes" id="UP000198992"/>
    </source>
</evidence>
<dbReference type="Gene3D" id="3.10.450.50">
    <property type="match status" value="1"/>
</dbReference>